<accession>A0ABW2U6N0</accession>
<dbReference type="InterPro" id="IPR036249">
    <property type="entry name" value="Thioredoxin-like_sf"/>
</dbReference>
<evidence type="ECO:0000256" key="5">
    <source>
        <dbReference type="SAM" id="SignalP"/>
    </source>
</evidence>
<keyword evidence="8" id="KW-1185">Reference proteome</keyword>
<evidence type="ECO:0000313" key="8">
    <source>
        <dbReference type="Proteomes" id="UP001596513"/>
    </source>
</evidence>
<gene>
    <name evidence="7" type="ORF">ACFQT0_12280</name>
</gene>
<dbReference type="InterPro" id="IPR017937">
    <property type="entry name" value="Thioredoxin_CS"/>
</dbReference>
<dbReference type="InterPro" id="IPR013766">
    <property type="entry name" value="Thioredoxin_domain"/>
</dbReference>
<dbReference type="Pfam" id="PF00578">
    <property type="entry name" value="AhpC-TSA"/>
    <property type="match status" value="1"/>
</dbReference>
<dbReference type="EMBL" id="JBHTEK010000001">
    <property type="protein sequence ID" value="MFC7668076.1"/>
    <property type="molecule type" value="Genomic_DNA"/>
</dbReference>
<name>A0ABW2U6N0_9BACT</name>
<organism evidence="7 8">
    <name type="scientific">Hymenobacter humi</name>
    <dbReference type="NCBI Taxonomy" id="1411620"/>
    <lineage>
        <taxon>Bacteria</taxon>
        <taxon>Pseudomonadati</taxon>
        <taxon>Bacteroidota</taxon>
        <taxon>Cytophagia</taxon>
        <taxon>Cytophagales</taxon>
        <taxon>Hymenobacteraceae</taxon>
        <taxon>Hymenobacter</taxon>
    </lineage>
</organism>
<evidence type="ECO:0000256" key="1">
    <source>
        <dbReference type="ARBA" id="ARBA00004196"/>
    </source>
</evidence>
<dbReference type="PROSITE" id="PS00194">
    <property type="entry name" value="THIOREDOXIN_1"/>
    <property type="match status" value="1"/>
</dbReference>
<feature type="chain" id="PRO_5045732509" evidence="5">
    <location>
        <begin position="22"/>
        <end position="361"/>
    </location>
</feature>
<dbReference type="RefSeq" id="WP_380203107.1">
    <property type="nucleotide sequence ID" value="NZ_JBHTEK010000001.1"/>
</dbReference>
<evidence type="ECO:0000256" key="3">
    <source>
        <dbReference type="ARBA" id="ARBA00023157"/>
    </source>
</evidence>
<feature type="domain" description="Thioredoxin" evidence="6">
    <location>
        <begin position="221"/>
        <end position="361"/>
    </location>
</feature>
<dbReference type="InterPro" id="IPR050553">
    <property type="entry name" value="Thioredoxin_ResA/DsbE_sf"/>
</dbReference>
<dbReference type="Gene3D" id="3.40.30.10">
    <property type="entry name" value="Glutaredoxin"/>
    <property type="match status" value="1"/>
</dbReference>
<proteinExistence type="predicted"/>
<comment type="subcellular location">
    <subcellularLocation>
        <location evidence="1">Cell envelope</location>
    </subcellularLocation>
</comment>
<dbReference type="CDD" id="cd02966">
    <property type="entry name" value="TlpA_like_family"/>
    <property type="match status" value="1"/>
</dbReference>
<keyword evidence="3" id="KW-1015">Disulfide bond</keyword>
<dbReference type="PANTHER" id="PTHR42852:SF6">
    <property type="entry name" value="THIOL:DISULFIDE INTERCHANGE PROTEIN DSBE"/>
    <property type="match status" value="1"/>
</dbReference>
<keyword evidence="4" id="KW-0676">Redox-active center</keyword>
<dbReference type="InterPro" id="IPR000866">
    <property type="entry name" value="AhpC/TSA"/>
</dbReference>
<evidence type="ECO:0000313" key="7">
    <source>
        <dbReference type="EMBL" id="MFC7668076.1"/>
    </source>
</evidence>
<evidence type="ECO:0000259" key="6">
    <source>
        <dbReference type="PROSITE" id="PS51352"/>
    </source>
</evidence>
<evidence type="ECO:0000256" key="2">
    <source>
        <dbReference type="ARBA" id="ARBA00022748"/>
    </source>
</evidence>
<dbReference type="PROSITE" id="PS51352">
    <property type="entry name" value="THIOREDOXIN_2"/>
    <property type="match status" value="1"/>
</dbReference>
<protein>
    <submittedName>
        <fullName evidence="7">TlpA family protein disulfide reductase</fullName>
    </submittedName>
</protein>
<feature type="signal peptide" evidence="5">
    <location>
        <begin position="1"/>
        <end position="21"/>
    </location>
</feature>
<sequence>MSLRYIYLTALALLVAFTSPAQPSTGYEISGHDARLAGKTIHLLAAEVPDSRVNRFQHPVLQSAQADASGRFLLRGQVPAPDIYLLRVDQNTVFQRVPLANRNERITVEVVLPRVHSPENPEYLLRPGGTDEVVTLQVFSAWFLLRNFPAAAGDKGLRDFSNLLRRYPDTYVAPYLAYYYLRLHPSARSLLDSLTTRFAQEQPDSPYLPRLQALRHPAPALNVGALAPDFTLPDGTGQPTALRSLRGHYVLMDFWASWCTPCRAENPNVQAAYQRYHDRGPGFTVLSVSVDEHAAAWQQAVAQDALPWTQVRDEKGIQGPTGQLYQLKAIPATLLLDPQGRIVAKDLRGAALHQELARLLR</sequence>
<keyword evidence="5" id="KW-0732">Signal</keyword>
<dbReference type="Proteomes" id="UP001596513">
    <property type="component" value="Unassembled WGS sequence"/>
</dbReference>
<dbReference type="PANTHER" id="PTHR42852">
    <property type="entry name" value="THIOL:DISULFIDE INTERCHANGE PROTEIN DSBE"/>
    <property type="match status" value="1"/>
</dbReference>
<comment type="caution">
    <text evidence="7">The sequence shown here is derived from an EMBL/GenBank/DDBJ whole genome shotgun (WGS) entry which is preliminary data.</text>
</comment>
<reference evidence="8" key="1">
    <citation type="journal article" date="2019" name="Int. J. Syst. Evol. Microbiol.">
        <title>The Global Catalogue of Microorganisms (GCM) 10K type strain sequencing project: providing services to taxonomists for standard genome sequencing and annotation.</title>
        <authorList>
            <consortium name="The Broad Institute Genomics Platform"/>
            <consortium name="The Broad Institute Genome Sequencing Center for Infectious Disease"/>
            <person name="Wu L."/>
            <person name="Ma J."/>
        </authorList>
    </citation>
    <scope>NUCLEOTIDE SEQUENCE [LARGE SCALE GENOMIC DNA]</scope>
    <source>
        <strain evidence="8">JCM 19635</strain>
    </source>
</reference>
<evidence type="ECO:0000256" key="4">
    <source>
        <dbReference type="ARBA" id="ARBA00023284"/>
    </source>
</evidence>
<dbReference type="SUPFAM" id="SSF52833">
    <property type="entry name" value="Thioredoxin-like"/>
    <property type="match status" value="1"/>
</dbReference>
<keyword evidence="2" id="KW-0201">Cytochrome c-type biogenesis</keyword>